<gene>
    <name evidence="1" type="ORF">KME15_14010</name>
</gene>
<proteinExistence type="predicted"/>
<accession>A0A951QBK3</accession>
<name>A0A951QBK3_9CYAN</name>
<dbReference type="SUPFAM" id="SSF51905">
    <property type="entry name" value="FAD/NAD(P)-binding domain"/>
    <property type="match status" value="1"/>
</dbReference>
<comment type="caution">
    <text evidence="1">The sequence shown here is derived from an EMBL/GenBank/DDBJ whole genome shotgun (WGS) entry which is preliminary data.</text>
</comment>
<reference evidence="1" key="2">
    <citation type="journal article" date="2022" name="Microbiol. Resour. Announc.">
        <title>Metagenome Sequencing to Explore Phylogenomics of Terrestrial Cyanobacteria.</title>
        <authorList>
            <person name="Ward R.D."/>
            <person name="Stajich J.E."/>
            <person name="Johansen J.R."/>
            <person name="Huntemann M."/>
            <person name="Clum A."/>
            <person name="Foster B."/>
            <person name="Foster B."/>
            <person name="Roux S."/>
            <person name="Palaniappan K."/>
            <person name="Varghese N."/>
            <person name="Mukherjee S."/>
            <person name="Reddy T.B.K."/>
            <person name="Daum C."/>
            <person name="Copeland A."/>
            <person name="Chen I.A."/>
            <person name="Ivanova N.N."/>
            <person name="Kyrpides N.C."/>
            <person name="Shapiro N."/>
            <person name="Eloe-Fadrosh E.A."/>
            <person name="Pietrasiak N."/>
        </authorList>
    </citation>
    <scope>NUCLEOTIDE SEQUENCE</scope>
    <source>
        <strain evidence="1">UHER 2000/2452</strain>
    </source>
</reference>
<protein>
    <submittedName>
        <fullName evidence="1">FAD-dependent oxidoreductase</fullName>
    </submittedName>
</protein>
<dbReference type="Pfam" id="PF12831">
    <property type="entry name" value="FAD_oxidored"/>
    <property type="match status" value="1"/>
</dbReference>
<dbReference type="AlphaFoldDB" id="A0A951QBK3"/>
<sequence>MTTATRSYDFIGFGDEVPGILALVSAAREYYSRTGRYPKSVLMLRGNAQDGVGGHLVRGRLAYLDRSSVPEPTRRNFYLENFGDPPAIYREFLQRSGVDKVALDPGNATLVLREMMGEVGIDILSNAKVASVLKSGGKITGLQLARGETFLGKQFIDSTVNGELAQLAGIKKLVGYASLGLPEAELSVTLVFTTQGLSPQTLRNIEYAYLKRFINASDVEAQKWIDIAAGGDDSLAQFLRNSLTRAYGQLNTMDWGTDYIDVYSRALSIAYHAFRGSKHYLPESKAIFDNPNIAVLPGDRLFWNGVLFFVNAAQAEALARGGAKPTAEMLQEMGYVERWLKSLGATSVRVAPELYIRHAGNIVGAVEPLSGAQMTAGGVSAAQALGTFGYHFDTRGGILGLWQRAAKVGVKKFAFKAPLLNVGMRHAFFKEISNLAVVSPASGFTGGASAVGRIVEFNVAVGQAVGIAMAIAHLSNRNLSDIANSEVHNILVKTDRLPKIYGRYDPTETSTMGDFERRMYDASLAVSVDFDGAIA</sequence>
<reference evidence="1" key="1">
    <citation type="submission" date="2021-05" db="EMBL/GenBank/DDBJ databases">
        <authorList>
            <person name="Pietrasiak N."/>
            <person name="Ward R."/>
            <person name="Stajich J.E."/>
            <person name="Kurbessoian T."/>
        </authorList>
    </citation>
    <scope>NUCLEOTIDE SEQUENCE</scope>
    <source>
        <strain evidence="1">UHER 2000/2452</strain>
    </source>
</reference>
<dbReference type="InterPro" id="IPR036188">
    <property type="entry name" value="FAD/NAD-bd_sf"/>
</dbReference>
<dbReference type="EMBL" id="JAHHHD010000015">
    <property type="protein sequence ID" value="MBW4659788.1"/>
    <property type="molecule type" value="Genomic_DNA"/>
</dbReference>
<evidence type="ECO:0000313" key="2">
    <source>
        <dbReference type="Proteomes" id="UP000757435"/>
    </source>
</evidence>
<organism evidence="1 2">
    <name type="scientific">Drouetiella hepatica Uher 2000/2452</name>
    <dbReference type="NCBI Taxonomy" id="904376"/>
    <lineage>
        <taxon>Bacteria</taxon>
        <taxon>Bacillati</taxon>
        <taxon>Cyanobacteriota</taxon>
        <taxon>Cyanophyceae</taxon>
        <taxon>Oculatellales</taxon>
        <taxon>Oculatellaceae</taxon>
        <taxon>Drouetiella</taxon>
    </lineage>
</organism>
<dbReference type="Proteomes" id="UP000757435">
    <property type="component" value="Unassembled WGS sequence"/>
</dbReference>
<evidence type="ECO:0000313" key="1">
    <source>
        <dbReference type="EMBL" id="MBW4659788.1"/>
    </source>
</evidence>